<evidence type="ECO:0000256" key="11">
    <source>
        <dbReference type="ARBA" id="ARBA00023303"/>
    </source>
</evidence>
<dbReference type="InterPro" id="IPR003968">
    <property type="entry name" value="K_chnl_volt-dep_Kv"/>
</dbReference>
<reference evidence="14" key="1">
    <citation type="submission" date="2021-02" db="EMBL/GenBank/DDBJ databases">
        <authorList>
            <person name="Nowell W R."/>
        </authorList>
    </citation>
    <scope>NUCLEOTIDE SEQUENCE</scope>
</reference>
<dbReference type="Proteomes" id="UP000663829">
    <property type="component" value="Unassembled WGS sequence"/>
</dbReference>
<dbReference type="InterPro" id="IPR003974">
    <property type="entry name" value="K_chnl_volt-dep_Kv3"/>
</dbReference>
<dbReference type="Proteomes" id="UP000681722">
    <property type="component" value="Unassembled WGS sequence"/>
</dbReference>
<keyword evidence="6" id="KW-0851">Voltage-gated channel</keyword>
<dbReference type="GO" id="GO:0005251">
    <property type="term" value="F:delayed rectifier potassium channel activity"/>
    <property type="evidence" value="ECO:0007669"/>
    <property type="project" value="TreeGrafter"/>
</dbReference>
<dbReference type="OrthoDB" id="10025005at2759"/>
<evidence type="ECO:0000256" key="3">
    <source>
        <dbReference type="ARBA" id="ARBA00022538"/>
    </source>
</evidence>
<feature type="transmembrane region" description="Helical" evidence="12">
    <location>
        <begin position="386"/>
        <end position="404"/>
    </location>
</feature>
<sequence length="450" mass="51980">MISLSDIESRIVLNVGGTRFETMKSTLKKLPATRLSKLTEQLSHYDPVLNEYFFDRNPNVFSQVLNYYRTGKLHYPTNVCGPLFEDELSYWGLQREDVEPCCWMTYTRHRSTQETLQIIDSLELDTLCSTKEDIMKKFHYEDEILQGRELSTGKRIRTIIWQIFEESRSSTISKIITVISVFFILISIMSFMLQTMSVFNVTEINFVTAYINSTTMKRMPTPNGEDITQAFQIIQWTCNAWFIFEITIRFIVSPNKTLFCKSAFNIIDFLATFWFVLTYILTNIFHIPENEGFDLISTIRVVRIFRLCTLHPGLKIIVIAMQYSSTILWLLIFFVFTAIALTASFIYYAERSTPNEDNYFTSIPDSLWFSMITVTTIGYGDLYPKTLLGMLVGAVTTIAGVLIIDLPMPIIVETFANFNTHLTARSKLPKKRRKIAVVEKPRKVQVSPLG</sequence>
<organism evidence="14 16">
    <name type="scientific">Didymodactylos carnosus</name>
    <dbReference type="NCBI Taxonomy" id="1234261"/>
    <lineage>
        <taxon>Eukaryota</taxon>
        <taxon>Metazoa</taxon>
        <taxon>Spiralia</taxon>
        <taxon>Gnathifera</taxon>
        <taxon>Rotifera</taxon>
        <taxon>Eurotatoria</taxon>
        <taxon>Bdelloidea</taxon>
        <taxon>Philodinida</taxon>
        <taxon>Philodinidae</taxon>
        <taxon>Didymodactylos</taxon>
    </lineage>
</organism>
<dbReference type="PRINTS" id="PR01491">
    <property type="entry name" value="KVCHANNEL"/>
</dbReference>
<name>A0A814ETQ4_9BILA</name>
<evidence type="ECO:0000313" key="14">
    <source>
        <dbReference type="EMBL" id="CAF0976673.1"/>
    </source>
</evidence>
<comment type="caution">
    <text evidence="14">The sequence shown here is derived from an EMBL/GenBank/DDBJ whole genome shotgun (WGS) entry which is preliminary data.</text>
</comment>
<dbReference type="Gene3D" id="1.10.287.70">
    <property type="match status" value="1"/>
</dbReference>
<dbReference type="GO" id="GO:0001508">
    <property type="term" value="P:action potential"/>
    <property type="evidence" value="ECO:0007669"/>
    <property type="project" value="TreeGrafter"/>
</dbReference>
<proteinExistence type="predicted"/>
<feature type="transmembrane region" description="Helical" evidence="12">
    <location>
        <begin position="264"/>
        <end position="285"/>
    </location>
</feature>
<dbReference type="SMART" id="SM00225">
    <property type="entry name" value="BTB"/>
    <property type="match status" value="1"/>
</dbReference>
<dbReference type="Pfam" id="PF02214">
    <property type="entry name" value="BTB_2"/>
    <property type="match status" value="1"/>
</dbReference>
<keyword evidence="16" id="KW-1185">Reference proteome</keyword>
<dbReference type="FunFam" id="3.30.710.10:FF:000020">
    <property type="entry name" value="Potassium voltage-gated channel protein Shaw"/>
    <property type="match status" value="1"/>
</dbReference>
<evidence type="ECO:0000256" key="9">
    <source>
        <dbReference type="ARBA" id="ARBA00023065"/>
    </source>
</evidence>
<gene>
    <name evidence="14" type="ORF">GPM918_LOCUS12528</name>
    <name evidence="15" type="ORF">SRO942_LOCUS12528</name>
</gene>
<dbReference type="EMBL" id="CAJNOQ010002754">
    <property type="protein sequence ID" value="CAF0976673.1"/>
    <property type="molecule type" value="Genomic_DNA"/>
</dbReference>
<dbReference type="Pfam" id="PF00520">
    <property type="entry name" value="Ion_trans"/>
    <property type="match status" value="1"/>
</dbReference>
<dbReference type="GO" id="GO:0032809">
    <property type="term" value="C:neuronal cell body membrane"/>
    <property type="evidence" value="ECO:0007669"/>
    <property type="project" value="TreeGrafter"/>
</dbReference>
<keyword evidence="8 12" id="KW-1133">Transmembrane helix</keyword>
<dbReference type="GO" id="GO:0045211">
    <property type="term" value="C:postsynaptic membrane"/>
    <property type="evidence" value="ECO:0007669"/>
    <property type="project" value="TreeGrafter"/>
</dbReference>
<dbReference type="GO" id="GO:0051260">
    <property type="term" value="P:protein homooligomerization"/>
    <property type="evidence" value="ECO:0007669"/>
    <property type="project" value="InterPro"/>
</dbReference>
<dbReference type="GO" id="GO:0032590">
    <property type="term" value="C:dendrite membrane"/>
    <property type="evidence" value="ECO:0007669"/>
    <property type="project" value="TreeGrafter"/>
</dbReference>
<keyword evidence="3" id="KW-0633">Potassium transport</keyword>
<evidence type="ECO:0000313" key="15">
    <source>
        <dbReference type="EMBL" id="CAF3749524.1"/>
    </source>
</evidence>
<evidence type="ECO:0000256" key="12">
    <source>
        <dbReference type="SAM" id="Phobius"/>
    </source>
</evidence>
<evidence type="ECO:0000256" key="1">
    <source>
        <dbReference type="ARBA" id="ARBA00004141"/>
    </source>
</evidence>
<dbReference type="PROSITE" id="PS50097">
    <property type="entry name" value="BTB"/>
    <property type="match status" value="1"/>
</dbReference>
<evidence type="ECO:0000313" key="16">
    <source>
        <dbReference type="Proteomes" id="UP000663829"/>
    </source>
</evidence>
<dbReference type="Gene3D" id="1.20.120.350">
    <property type="entry name" value="Voltage-gated potassium channels. Chain C"/>
    <property type="match status" value="1"/>
</dbReference>
<dbReference type="InterPro" id="IPR028325">
    <property type="entry name" value="VG_K_chnl"/>
</dbReference>
<protein>
    <recommendedName>
        <fullName evidence="13">BTB domain-containing protein</fullName>
    </recommendedName>
</protein>
<dbReference type="InterPro" id="IPR005821">
    <property type="entry name" value="Ion_trans_dom"/>
</dbReference>
<dbReference type="SUPFAM" id="SSF81324">
    <property type="entry name" value="Voltage-gated potassium channels"/>
    <property type="match status" value="1"/>
</dbReference>
<comment type="subcellular location">
    <subcellularLocation>
        <location evidence="1">Membrane</location>
        <topology evidence="1">Multi-pass membrane protein</topology>
    </subcellularLocation>
</comment>
<dbReference type="Gene3D" id="3.30.710.10">
    <property type="entry name" value="Potassium Channel Kv1.1, Chain A"/>
    <property type="match status" value="1"/>
</dbReference>
<keyword evidence="11" id="KW-0407">Ion channel</keyword>
<keyword evidence="10 12" id="KW-0472">Membrane</keyword>
<feature type="transmembrane region" description="Helical" evidence="12">
    <location>
        <begin position="327"/>
        <end position="347"/>
    </location>
</feature>
<dbReference type="PRINTS" id="PR00169">
    <property type="entry name" value="KCHANNEL"/>
</dbReference>
<evidence type="ECO:0000256" key="10">
    <source>
        <dbReference type="ARBA" id="ARBA00023136"/>
    </source>
</evidence>
<accession>A0A814ETQ4</accession>
<evidence type="ECO:0000256" key="7">
    <source>
        <dbReference type="ARBA" id="ARBA00022958"/>
    </source>
</evidence>
<dbReference type="GO" id="GO:0043679">
    <property type="term" value="C:axon terminus"/>
    <property type="evidence" value="ECO:0007669"/>
    <property type="project" value="TreeGrafter"/>
</dbReference>
<evidence type="ECO:0000256" key="8">
    <source>
        <dbReference type="ARBA" id="ARBA00022989"/>
    </source>
</evidence>
<dbReference type="InterPro" id="IPR027359">
    <property type="entry name" value="Volt_channel_dom_sf"/>
</dbReference>
<dbReference type="EMBL" id="CAJOBC010002754">
    <property type="protein sequence ID" value="CAF3749524.1"/>
    <property type="molecule type" value="Genomic_DNA"/>
</dbReference>
<keyword evidence="4 12" id="KW-0812">Transmembrane</keyword>
<evidence type="ECO:0000259" key="13">
    <source>
        <dbReference type="PROSITE" id="PS50097"/>
    </source>
</evidence>
<dbReference type="PANTHER" id="PTHR11537">
    <property type="entry name" value="VOLTAGE-GATED POTASSIUM CHANNEL"/>
    <property type="match status" value="1"/>
</dbReference>
<dbReference type="InterPro" id="IPR003131">
    <property type="entry name" value="T1-type_BTB"/>
</dbReference>
<keyword evidence="9" id="KW-0406">Ion transport</keyword>
<dbReference type="GO" id="GO:0008076">
    <property type="term" value="C:voltage-gated potassium channel complex"/>
    <property type="evidence" value="ECO:0007669"/>
    <property type="project" value="InterPro"/>
</dbReference>
<evidence type="ECO:0000256" key="6">
    <source>
        <dbReference type="ARBA" id="ARBA00022882"/>
    </source>
</evidence>
<feature type="transmembrane region" description="Helical" evidence="12">
    <location>
        <begin position="175"/>
        <end position="193"/>
    </location>
</feature>
<feature type="transmembrane region" description="Helical" evidence="12">
    <location>
        <begin position="233"/>
        <end position="252"/>
    </location>
</feature>
<feature type="domain" description="BTB" evidence="13">
    <location>
        <begin position="9"/>
        <end position="77"/>
    </location>
</feature>
<dbReference type="PANTHER" id="PTHR11537:SF252">
    <property type="entry name" value="POTASSIUM VOLTAGE-GATED CHANNEL PROTEIN SHAW"/>
    <property type="match status" value="1"/>
</dbReference>
<dbReference type="FunFam" id="1.10.287.70:FF:000028">
    <property type="entry name" value="potassium voltage-gated channel subfamily D member 3"/>
    <property type="match status" value="1"/>
</dbReference>
<dbReference type="InterPro" id="IPR000210">
    <property type="entry name" value="BTB/POZ_dom"/>
</dbReference>
<keyword evidence="7" id="KW-0630">Potassium</keyword>
<evidence type="ECO:0000256" key="5">
    <source>
        <dbReference type="ARBA" id="ARBA00022826"/>
    </source>
</evidence>
<feature type="transmembrane region" description="Helical" evidence="12">
    <location>
        <begin position="359"/>
        <end position="380"/>
    </location>
</feature>
<keyword evidence="5" id="KW-0631">Potassium channel</keyword>
<keyword evidence="2" id="KW-0813">Transport</keyword>
<dbReference type="PRINTS" id="PR01498">
    <property type="entry name" value="SHAWCHANNEL"/>
</dbReference>
<dbReference type="GO" id="GO:0042734">
    <property type="term" value="C:presynaptic membrane"/>
    <property type="evidence" value="ECO:0007669"/>
    <property type="project" value="TreeGrafter"/>
</dbReference>
<dbReference type="AlphaFoldDB" id="A0A814ETQ4"/>
<evidence type="ECO:0000256" key="2">
    <source>
        <dbReference type="ARBA" id="ARBA00022448"/>
    </source>
</evidence>
<evidence type="ECO:0000256" key="4">
    <source>
        <dbReference type="ARBA" id="ARBA00022692"/>
    </source>
</evidence>
<dbReference type="InterPro" id="IPR011333">
    <property type="entry name" value="SKP1/BTB/POZ_sf"/>
</dbReference>
<dbReference type="SUPFAM" id="SSF54695">
    <property type="entry name" value="POZ domain"/>
    <property type="match status" value="1"/>
</dbReference>